<sequence>MKKVNVFRRILPIALLALLPAGAFAKGKIFINSYLKTDYAVITARYDASENYRVKIFDASGDELYSSSRISGATSFQKLFDLTSLEDGDYTIHLTSKSESSREKFTVKNHELVKTEGTIEKSEMLKAFFRVAEDKLYVSHMNFDNAALSITIDDKFGTELYNSSLPTKSTYSGMFDLTNLPSGEYQVSLVSGGKEYSYEFDK</sequence>
<dbReference type="Gene3D" id="2.60.40.3080">
    <property type="match status" value="1"/>
</dbReference>
<feature type="chain" id="PRO_5047251779" description="Secretion system C-terminal sorting domain-containing protein" evidence="1">
    <location>
        <begin position="26"/>
        <end position="202"/>
    </location>
</feature>
<gene>
    <name evidence="2" type="ORF">JIV24_09740</name>
</gene>
<evidence type="ECO:0000313" key="3">
    <source>
        <dbReference type="Proteomes" id="UP000605676"/>
    </source>
</evidence>
<accession>A0ABS1HIW7</accession>
<protein>
    <recommendedName>
        <fullName evidence="4">Secretion system C-terminal sorting domain-containing protein</fullName>
    </recommendedName>
</protein>
<evidence type="ECO:0008006" key="4">
    <source>
        <dbReference type="Google" id="ProtNLM"/>
    </source>
</evidence>
<dbReference type="RefSeq" id="WP_200464837.1">
    <property type="nucleotide sequence ID" value="NZ_JAENRR010000018.1"/>
</dbReference>
<evidence type="ECO:0000313" key="2">
    <source>
        <dbReference type="EMBL" id="MBK3517611.1"/>
    </source>
</evidence>
<comment type="caution">
    <text evidence="2">The sequence shown here is derived from an EMBL/GenBank/DDBJ whole genome shotgun (WGS) entry which is preliminary data.</text>
</comment>
<dbReference type="EMBL" id="JAENRR010000018">
    <property type="protein sequence ID" value="MBK3517611.1"/>
    <property type="molecule type" value="Genomic_DNA"/>
</dbReference>
<keyword evidence="3" id="KW-1185">Reference proteome</keyword>
<organism evidence="2 3">
    <name type="scientific">Carboxylicivirga marina</name>
    <dbReference type="NCBI Taxonomy" id="2800988"/>
    <lineage>
        <taxon>Bacteria</taxon>
        <taxon>Pseudomonadati</taxon>
        <taxon>Bacteroidota</taxon>
        <taxon>Bacteroidia</taxon>
        <taxon>Marinilabiliales</taxon>
        <taxon>Marinilabiliaceae</taxon>
        <taxon>Carboxylicivirga</taxon>
    </lineage>
</organism>
<feature type="signal peptide" evidence="1">
    <location>
        <begin position="1"/>
        <end position="25"/>
    </location>
</feature>
<proteinExistence type="predicted"/>
<evidence type="ECO:0000256" key="1">
    <source>
        <dbReference type="SAM" id="SignalP"/>
    </source>
</evidence>
<reference evidence="2 3" key="1">
    <citation type="submission" date="2021-01" db="EMBL/GenBank/DDBJ databases">
        <title>Carboxyliciviraga sp.nov., isolated from coastal sediments.</title>
        <authorList>
            <person name="Lu D."/>
            <person name="Zhang T."/>
        </authorList>
    </citation>
    <scope>NUCLEOTIDE SEQUENCE [LARGE SCALE GENOMIC DNA]</scope>
    <source>
        <strain evidence="2 3">N1Y132</strain>
    </source>
</reference>
<dbReference type="Proteomes" id="UP000605676">
    <property type="component" value="Unassembled WGS sequence"/>
</dbReference>
<name>A0ABS1HIW7_9BACT</name>
<keyword evidence="1" id="KW-0732">Signal</keyword>